<dbReference type="Proteomes" id="UP001165292">
    <property type="component" value="Unassembled WGS sequence"/>
</dbReference>
<keyword evidence="1" id="KW-0812">Transmembrane</keyword>
<evidence type="ECO:0000313" key="2">
    <source>
        <dbReference type="EMBL" id="MCO7545918.1"/>
    </source>
</evidence>
<keyword evidence="1" id="KW-0472">Membrane</keyword>
<feature type="transmembrane region" description="Helical" evidence="1">
    <location>
        <begin position="12"/>
        <end position="31"/>
    </location>
</feature>
<gene>
    <name evidence="2" type="ORF">NJF43_14265</name>
</gene>
<protein>
    <submittedName>
        <fullName evidence="2">Uncharacterized protein</fullName>
    </submittedName>
</protein>
<feature type="transmembrane region" description="Helical" evidence="1">
    <location>
        <begin position="70"/>
        <end position="91"/>
    </location>
</feature>
<keyword evidence="1" id="KW-1133">Transmembrane helix</keyword>
<comment type="caution">
    <text evidence="2">The sequence shown here is derived from an EMBL/GenBank/DDBJ whole genome shotgun (WGS) entry which is preliminary data.</text>
</comment>
<sequence length="128" mass="13217">MYELFNHGHQGLAMLSLLLTLGWAAVVLFAPRPSAGLGGMQRLFYIGAMAVTGLAGVSGLVLVALAMGAWLALLFPWLGLVAVAGHGFAGVRSRKALVAGNKSTAVVAVVVQILLLVAAYGLMTVKPF</sequence>
<proteinExistence type="predicted"/>
<feature type="transmembrane region" description="Helical" evidence="1">
    <location>
        <begin position="43"/>
        <end position="64"/>
    </location>
</feature>
<organism evidence="2 3">
    <name type="scientific">Stutzerimonas nitrititolerans</name>
    <dbReference type="NCBI Taxonomy" id="2482751"/>
    <lineage>
        <taxon>Bacteria</taxon>
        <taxon>Pseudomonadati</taxon>
        <taxon>Pseudomonadota</taxon>
        <taxon>Gammaproteobacteria</taxon>
        <taxon>Pseudomonadales</taxon>
        <taxon>Pseudomonadaceae</taxon>
        <taxon>Stutzerimonas</taxon>
    </lineage>
</organism>
<name>A0AA41WNQ6_9GAMM</name>
<dbReference type="EMBL" id="JAMYBS010000017">
    <property type="protein sequence ID" value="MCO7545918.1"/>
    <property type="molecule type" value="Genomic_DNA"/>
</dbReference>
<dbReference type="AlphaFoldDB" id="A0AA41WNQ6"/>
<feature type="transmembrane region" description="Helical" evidence="1">
    <location>
        <begin position="103"/>
        <end position="123"/>
    </location>
</feature>
<dbReference type="RefSeq" id="WP_125864337.1">
    <property type="nucleotide sequence ID" value="NZ_DALZKB010000021.1"/>
</dbReference>
<evidence type="ECO:0000313" key="3">
    <source>
        <dbReference type="Proteomes" id="UP001165292"/>
    </source>
</evidence>
<evidence type="ECO:0000256" key="1">
    <source>
        <dbReference type="SAM" id="Phobius"/>
    </source>
</evidence>
<accession>A0AA41WNQ6</accession>
<reference evidence="2" key="1">
    <citation type="submission" date="2022-06" db="EMBL/GenBank/DDBJ databases">
        <title>Detection of beta-lactamases in bacteria of animal origin.</title>
        <authorList>
            <person name="Mlynarcik P."/>
            <person name="Zdarska V."/>
            <person name="Chudobova H."/>
            <person name="Prochazkova P."/>
            <person name="Hricova K."/>
            <person name="Mezerova K."/>
            <person name="Bardon J."/>
            <person name="Dolejska M."/>
            <person name="Sukkar I."/>
            <person name="Kolar M."/>
        </authorList>
    </citation>
    <scope>NUCLEOTIDE SEQUENCE</scope>
    <source>
        <strain evidence="2">S 300-3</strain>
    </source>
</reference>